<sequence length="209" mass="22520">MRKFDGLIVAVAATVSTGVAAQEVISWGAPIATTGAYSYFPMGTALHLTTRTELNTKQHRAGDRFYLEVAEPLIYRGQVVVPVGSVAVGEVMRAERNGHFGKRGKLDIRLLHVQTPSGPIRLTGRSSREGVGQGALSIAGGILVAWPMFFIHGTSGRVPADTSVTAYLADDLRFAIQSPTAQTARIAYPDKQEQAKILPARFDPSVFNR</sequence>
<dbReference type="EMBL" id="FOXP01000006">
    <property type="protein sequence ID" value="SFP72327.1"/>
    <property type="molecule type" value="Genomic_DNA"/>
</dbReference>
<organism evidence="1 2">
    <name type="scientific">Sphingomonas rubra</name>
    <dbReference type="NCBI Taxonomy" id="634430"/>
    <lineage>
        <taxon>Bacteria</taxon>
        <taxon>Pseudomonadati</taxon>
        <taxon>Pseudomonadota</taxon>
        <taxon>Alphaproteobacteria</taxon>
        <taxon>Sphingomonadales</taxon>
        <taxon>Sphingomonadaceae</taxon>
        <taxon>Sphingomonas</taxon>
    </lineage>
</organism>
<gene>
    <name evidence="1" type="ORF">SAMN04488241_10618</name>
</gene>
<dbReference type="RefSeq" id="WP_093333227.1">
    <property type="nucleotide sequence ID" value="NZ_FOXP01000006.1"/>
</dbReference>
<accession>A0A1I5SP76</accession>
<dbReference type="AlphaFoldDB" id="A0A1I5SP76"/>
<name>A0A1I5SP76_9SPHN</name>
<dbReference type="Proteomes" id="UP000199586">
    <property type="component" value="Unassembled WGS sequence"/>
</dbReference>
<evidence type="ECO:0000313" key="2">
    <source>
        <dbReference type="Proteomes" id="UP000199586"/>
    </source>
</evidence>
<protein>
    <submittedName>
        <fullName evidence="1">Uncharacterized protein</fullName>
    </submittedName>
</protein>
<dbReference type="OrthoDB" id="117664at2"/>
<evidence type="ECO:0000313" key="1">
    <source>
        <dbReference type="EMBL" id="SFP72327.1"/>
    </source>
</evidence>
<dbReference type="STRING" id="634430.SAMN04488241_10618"/>
<keyword evidence="2" id="KW-1185">Reference proteome</keyword>
<reference evidence="1 2" key="1">
    <citation type="submission" date="2016-10" db="EMBL/GenBank/DDBJ databases">
        <authorList>
            <person name="de Groot N.N."/>
        </authorList>
    </citation>
    <scope>NUCLEOTIDE SEQUENCE [LARGE SCALE GENOMIC DNA]</scope>
    <source>
        <strain evidence="1 2">CGMCC 1.9113</strain>
    </source>
</reference>
<proteinExistence type="predicted"/>